<feature type="binding site" evidence="9">
    <location>
        <position position="120"/>
    </location>
    <ligand>
        <name>Zn(2+)</name>
        <dbReference type="ChEBI" id="CHEBI:29105"/>
        <note>catalytic</note>
    </ligand>
</feature>
<feature type="site" description="Transition state stabilizer" evidence="9">
    <location>
        <position position="83"/>
    </location>
</feature>
<evidence type="ECO:0000256" key="6">
    <source>
        <dbReference type="ARBA" id="ARBA00022997"/>
    </source>
</evidence>
<keyword evidence="3 9" id="KW-0479">Metal-binding</keyword>
<dbReference type="PANTHER" id="PTHR43126">
    <property type="entry name" value="D-ALANYL-D-ALANINE DIPEPTIDASE"/>
    <property type="match status" value="1"/>
</dbReference>
<comment type="catalytic activity">
    <reaction evidence="1 9 10">
        <text>D-alanyl-D-alanine + H2O = 2 D-alanine</text>
        <dbReference type="Rhea" id="RHEA:20661"/>
        <dbReference type="ChEBI" id="CHEBI:15377"/>
        <dbReference type="ChEBI" id="CHEBI:57416"/>
        <dbReference type="ChEBI" id="CHEBI:57822"/>
        <dbReference type="EC" id="3.4.13.22"/>
    </reaction>
</comment>
<feature type="binding site" evidence="9">
    <location>
        <position position="113"/>
    </location>
    <ligand>
        <name>Zn(2+)</name>
        <dbReference type="ChEBI" id="CHEBI:29105"/>
        <note>catalytic</note>
    </ligand>
</feature>
<dbReference type="EMBL" id="JAQQXR010000003">
    <property type="protein sequence ID" value="MDC8757946.1"/>
    <property type="molecule type" value="Genomic_DNA"/>
</dbReference>
<dbReference type="InterPro" id="IPR009045">
    <property type="entry name" value="Zn_M74/Hedgehog-like"/>
</dbReference>
<dbReference type="Pfam" id="PF01427">
    <property type="entry name" value="Peptidase_M15"/>
    <property type="match status" value="1"/>
</dbReference>
<evidence type="ECO:0000313" key="12">
    <source>
        <dbReference type="Proteomes" id="UP001221208"/>
    </source>
</evidence>
<dbReference type="HAMAP" id="MF_01924">
    <property type="entry name" value="A_A_dipeptidase"/>
    <property type="match status" value="1"/>
</dbReference>
<dbReference type="CDD" id="cd14840">
    <property type="entry name" value="D-Ala-D-Ala_dipeptidase_Aad"/>
    <property type="match status" value="1"/>
</dbReference>
<accession>A0ABT5K0W5</accession>
<keyword evidence="6 9" id="KW-0224">Dipeptidase</keyword>
<organism evidence="11 12">
    <name type="scientific">Janthinobacterium fluminis</name>
    <dbReference type="NCBI Taxonomy" id="2987524"/>
    <lineage>
        <taxon>Bacteria</taxon>
        <taxon>Pseudomonadati</taxon>
        <taxon>Pseudomonadota</taxon>
        <taxon>Betaproteobacteria</taxon>
        <taxon>Burkholderiales</taxon>
        <taxon>Oxalobacteraceae</taxon>
        <taxon>Janthinobacterium</taxon>
    </lineage>
</organism>
<dbReference type="InterPro" id="IPR000755">
    <property type="entry name" value="A_A_dipeptidase"/>
</dbReference>
<evidence type="ECO:0000256" key="3">
    <source>
        <dbReference type="ARBA" id="ARBA00022723"/>
    </source>
</evidence>
<reference evidence="11 12" key="1">
    <citation type="submission" date="2022-10" db="EMBL/GenBank/DDBJ databases">
        <title>Janthinobacterium sp. hw3 Genome sequencing.</title>
        <authorList>
            <person name="Park S."/>
        </authorList>
    </citation>
    <scope>NUCLEOTIDE SEQUENCE [LARGE SCALE GENOMIC DNA]</scope>
    <source>
        <strain evidence="12">hw3</strain>
    </source>
</reference>
<dbReference type="PIRSF" id="PIRSF026671">
    <property type="entry name" value="AA_dipeptidase"/>
    <property type="match status" value="1"/>
</dbReference>
<name>A0ABT5K0W5_9BURK</name>
<dbReference type="SUPFAM" id="SSF55166">
    <property type="entry name" value="Hedgehog/DD-peptidase"/>
    <property type="match status" value="1"/>
</dbReference>
<evidence type="ECO:0000256" key="8">
    <source>
        <dbReference type="ARBA" id="ARBA00023316"/>
    </source>
</evidence>
<evidence type="ECO:0000256" key="1">
    <source>
        <dbReference type="ARBA" id="ARBA00001362"/>
    </source>
</evidence>
<dbReference type="EC" id="3.4.13.22" evidence="9 10"/>
<keyword evidence="5 9" id="KW-0862">Zinc</keyword>
<feature type="binding site" evidence="9">
    <location>
        <position position="187"/>
    </location>
    <ligand>
        <name>Zn(2+)</name>
        <dbReference type="ChEBI" id="CHEBI:29105"/>
        <note>catalytic</note>
    </ligand>
</feature>
<keyword evidence="7 9" id="KW-0482">Metalloprotease</keyword>
<keyword evidence="8 10" id="KW-0961">Cell wall biogenesis/degradation</keyword>
<dbReference type="Proteomes" id="UP001221208">
    <property type="component" value="Unassembled WGS sequence"/>
</dbReference>
<evidence type="ECO:0000256" key="7">
    <source>
        <dbReference type="ARBA" id="ARBA00023049"/>
    </source>
</evidence>
<evidence type="ECO:0000256" key="9">
    <source>
        <dbReference type="HAMAP-Rule" id="MF_01924"/>
    </source>
</evidence>
<dbReference type="RefSeq" id="WP_273670622.1">
    <property type="nucleotide sequence ID" value="NZ_JAQQXR010000003.1"/>
</dbReference>
<feature type="active site" description="Proton donor/acceptor" evidence="9">
    <location>
        <position position="184"/>
    </location>
</feature>
<evidence type="ECO:0000256" key="5">
    <source>
        <dbReference type="ARBA" id="ARBA00022833"/>
    </source>
</evidence>
<evidence type="ECO:0000313" key="11">
    <source>
        <dbReference type="EMBL" id="MDC8757946.1"/>
    </source>
</evidence>
<gene>
    <name evidence="9" type="primary">ddpX</name>
    <name evidence="11" type="ORF">OIK44_10130</name>
</gene>
<sequence length="204" mass="22373">MPPATLDSEAVPGSAAFRHLSGIAGILVDLRYATPGNFVGRDLYSPLDCAWLHRDAAVALEQAVAWLAAHHPEHRLLVLDALRPQRVQQQLWDALQGSELLGYIAEPGRGSIHSFGMALDVTLVDADGRERDMGSAFDEFSERSQPSQEPALLACGAISGAQVANRAVLRAAMFQAGWQGIRSEWWHFDCGDRALVRQTYARVW</sequence>
<comment type="caution">
    <text evidence="11">The sequence shown here is derived from an EMBL/GenBank/DDBJ whole genome shotgun (WGS) entry which is preliminary data.</text>
</comment>
<keyword evidence="12" id="KW-1185">Reference proteome</keyword>
<comment type="cofactor">
    <cofactor evidence="9">
        <name>Zn(2+)</name>
        <dbReference type="ChEBI" id="CHEBI:29105"/>
    </cofactor>
    <text evidence="9">Binds 1 zinc ion per subunit.</text>
</comment>
<comment type="similarity">
    <text evidence="9 10">Belongs to the peptidase M15D family.</text>
</comment>
<dbReference type="Gene3D" id="3.30.1380.10">
    <property type="match status" value="1"/>
</dbReference>
<keyword evidence="2 9" id="KW-0645">Protease</keyword>
<keyword evidence="4 9" id="KW-0378">Hydrolase</keyword>
<evidence type="ECO:0000256" key="4">
    <source>
        <dbReference type="ARBA" id="ARBA00022801"/>
    </source>
</evidence>
<protein>
    <recommendedName>
        <fullName evidence="9 10">D-alanyl-D-alanine dipeptidase</fullName>
        <shortName evidence="9 10">D-Ala-D-Ala dipeptidase</shortName>
        <ecNumber evidence="9 10">3.4.13.22</ecNumber>
    </recommendedName>
</protein>
<evidence type="ECO:0000256" key="2">
    <source>
        <dbReference type="ARBA" id="ARBA00022670"/>
    </source>
</evidence>
<proteinExistence type="inferred from homology"/>
<comment type="function">
    <text evidence="9 10">Catalyzes hydrolysis of the D-alanyl-D-alanine dipeptide.</text>
</comment>
<evidence type="ECO:0000256" key="10">
    <source>
        <dbReference type="PIRNR" id="PIRNR026671"/>
    </source>
</evidence>